<feature type="compositionally biased region" description="Acidic residues" evidence="1">
    <location>
        <begin position="284"/>
        <end position="294"/>
    </location>
</feature>
<reference evidence="2" key="1">
    <citation type="submission" date="2023-02" db="EMBL/GenBank/DDBJ databases">
        <title>Colletotrichum kahawae CIFC_Que2 genome sequencing and assembly.</title>
        <authorList>
            <person name="Baroncelli R."/>
        </authorList>
    </citation>
    <scope>NUCLEOTIDE SEQUENCE</scope>
    <source>
        <strain evidence="2">CIFC_Que2</strain>
    </source>
</reference>
<dbReference type="Proteomes" id="UP001281614">
    <property type="component" value="Unassembled WGS sequence"/>
</dbReference>
<keyword evidence="3" id="KW-1185">Reference proteome</keyword>
<gene>
    <name evidence="2" type="ORF">CKAH01_05355</name>
</gene>
<evidence type="ECO:0000256" key="1">
    <source>
        <dbReference type="SAM" id="MobiDB-lite"/>
    </source>
</evidence>
<evidence type="ECO:0000313" key="3">
    <source>
        <dbReference type="Proteomes" id="UP001281614"/>
    </source>
</evidence>
<protein>
    <submittedName>
        <fullName evidence="2">Uncharacterized protein</fullName>
    </submittedName>
</protein>
<dbReference type="EMBL" id="VYYT01000168">
    <property type="protein sequence ID" value="KAK2760669.1"/>
    <property type="molecule type" value="Genomic_DNA"/>
</dbReference>
<feature type="region of interest" description="Disordered" evidence="1">
    <location>
        <begin position="276"/>
        <end position="308"/>
    </location>
</feature>
<proteinExistence type="predicted"/>
<feature type="region of interest" description="Disordered" evidence="1">
    <location>
        <begin position="1"/>
        <end position="20"/>
    </location>
</feature>
<comment type="caution">
    <text evidence="2">The sequence shown here is derived from an EMBL/GenBank/DDBJ whole genome shotgun (WGS) entry which is preliminary data.</text>
</comment>
<sequence>MSHHKRQLSDTEQPRRQPSISAAALSEIDAASRQYGFVFAGDRVFGDNQHAVLHILHLDPHHLPYVPSKQNVALRLATIFQACSQLVMKDPTVDIHSPEFWKLAKSTVLKYDDAFQDADDCALALCHDTIIKYHAGWNEFGRQNPDEAQELLSRPLMNTPEAKLAHRLHKKPQVKSAIDRQIDEYLVTVDDYTTKRDVQVVKKHLRIFLRAEKSKTRQALVDAYSGGKKDGYGLGFAAGAAAQKKKYRNIVAGYRDAANRALGMVKRWFGTGRQESPMHVAELSEQDAEIEELGENPAHEGGGVQEMA</sequence>
<accession>A0AAD9YG61</accession>
<name>A0AAD9YG61_COLKA</name>
<dbReference type="AlphaFoldDB" id="A0AAD9YG61"/>
<evidence type="ECO:0000313" key="2">
    <source>
        <dbReference type="EMBL" id="KAK2760669.1"/>
    </source>
</evidence>
<organism evidence="2 3">
    <name type="scientific">Colletotrichum kahawae</name>
    <name type="common">Coffee berry disease fungus</name>
    <dbReference type="NCBI Taxonomy" id="34407"/>
    <lineage>
        <taxon>Eukaryota</taxon>
        <taxon>Fungi</taxon>
        <taxon>Dikarya</taxon>
        <taxon>Ascomycota</taxon>
        <taxon>Pezizomycotina</taxon>
        <taxon>Sordariomycetes</taxon>
        <taxon>Hypocreomycetidae</taxon>
        <taxon>Glomerellales</taxon>
        <taxon>Glomerellaceae</taxon>
        <taxon>Colletotrichum</taxon>
        <taxon>Colletotrichum gloeosporioides species complex</taxon>
    </lineage>
</organism>